<dbReference type="InterPro" id="IPR009027">
    <property type="entry name" value="Ribosomal_bL9/RNase_H1_N"/>
</dbReference>
<dbReference type="InterPro" id="IPR037056">
    <property type="entry name" value="RNase_H1_N_sf"/>
</dbReference>
<dbReference type="PANTHER" id="PTHR33639">
    <property type="entry name" value="THIOL-DISULFIDE OXIDOREDUCTASE DCC"/>
    <property type="match status" value="1"/>
</dbReference>
<keyword evidence="3" id="KW-1185">Reference proteome</keyword>
<dbReference type="SUPFAM" id="SSF53098">
    <property type="entry name" value="Ribonuclease H-like"/>
    <property type="match status" value="1"/>
</dbReference>
<organism evidence="2 3">
    <name type="scientific">Senna tora</name>
    <dbReference type="NCBI Taxonomy" id="362788"/>
    <lineage>
        <taxon>Eukaryota</taxon>
        <taxon>Viridiplantae</taxon>
        <taxon>Streptophyta</taxon>
        <taxon>Embryophyta</taxon>
        <taxon>Tracheophyta</taxon>
        <taxon>Spermatophyta</taxon>
        <taxon>Magnoliopsida</taxon>
        <taxon>eudicotyledons</taxon>
        <taxon>Gunneridae</taxon>
        <taxon>Pentapetalae</taxon>
        <taxon>rosids</taxon>
        <taxon>fabids</taxon>
        <taxon>Fabales</taxon>
        <taxon>Fabaceae</taxon>
        <taxon>Caesalpinioideae</taxon>
        <taxon>Cassia clade</taxon>
        <taxon>Senna</taxon>
    </lineage>
</organism>
<dbReference type="OrthoDB" id="2016287at2759"/>
<evidence type="ECO:0000313" key="3">
    <source>
        <dbReference type="Proteomes" id="UP000634136"/>
    </source>
</evidence>
<feature type="compositionally biased region" description="Basic and acidic residues" evidence="1">
    <location>
        <begin position="207"/>
        <end position="217"/>
    </location>
</feature>
<dbReference type="AlphaFoldDB" id="A0A834WN09"/>
<feature type="region of interest" description="Disordered" evidence="1">
    <location>
        <begin position="320"/>
        <end position="347"/>
    </location>
</feature>
<evidence type="ECO:0000256" key="1">
    <source>
        <dbReference type="SAM" id="MobiDB-lite"/>
    </source>
</evidence>
<dbReference type="Pfam" id="PF04134">
    <property type="entry name" value="DCC1-like"/>
    <property type="match status" value="1"/>
</dbReference>
<gene>
    <name evidence="2" type="ORF">G2W53_020564</name>
</gene>
<reference evidence="2" key="1">
    <citation type="submission" date="2020-09" db="EMBL/GenBank/DDBJ databases">
        <title>Genome-Enabled Discovery of Anthraquinone Biosynthesis in Senna tora.</title>
        <authorList>
            <person name="Kang S.-H."/>
            <person name="Pandey R.P."/>
            <person name="Lee C.-M."/>
            <person name="Sim J.-S."/>
            <person name="Jeong J.-T."/>
            <person name="Choi B.-S."/>
            <person name="Jung M."/>
            <person name="Ginzburg D."/>
            <person name="Zhao K."/>
            <person name="Won S.Y."/>
            <person name="Oh T.-J."/>
            <person name="Yu Y."/>
            <person name="Kim N.-H."/>
            <person name="Lee O.R."/>
            <person name="Lee T.-H."/>
            <person name="Bashyal P."/>
            <person name="Kim T.-S."/>
            <person name="Lee W.-H."/>
            <person name="Kawkins C."/>
            <person name="Kim C.-K."/>
            <person name="Kim J.S."/>
            <person name="Ahn B.O."/>
            <person name="Rhee S.Y."/>
            <person name="Sohng J.K."/>
        </authorList>
    </citation>
    <scope>NUCLEOTIDE SEQUENCE</scope>
    <source>
        <tissue evidence="2">Leaf</tissue>
    </source>
</reference>
<feature type="compositionally biased region" description="Polar residues" evidence="1">
    <location>
        <begin position="169"/>
        <end position="179"/>
    </location>
</feature>
<name>A0A834WN09_9FABA</name>
<feature type="region of interest" description="Disordered" evidence="1">
    <location>
        <begin position="167"/>
        <end position="222"/>
    </location>
</feature>
<dbReference type="PANTHER" id="PTHR33639:SF1">
    <property type="entry name" value="T23E23.25"/>
    <property type="match status" value="1"/>
</dbReference>
<accession>A0A834WN09</accession>
<comment type="caution">
    <text evidence="2">The sequence shown here is derived from an EMBL/GenBank/DDBJ whole genome shotgun (WGS) entry which is preliminary data.</text>
</comment>
<evidence type="ECO:0000313" key="2">
    <source>
        <dbReference type="EMBL" id="KAF7829400.1"/>
    </source>
</evidence>
<proteinExistence type="predicted"/>
<dbReference type="InterPro" id="IPR012337">
    <property type="entry name" value="RNaseH-like_sf"/>
</dbReference>
<protein>
    <submittedName>
        <fullName evidence="2">Putative thiol-disulfide oxidoreductase DCC protein</fullName>
    </submittedName>
</protein>
<dbReference type="SUPFAM" id="SSF55658">
    <property type="entry name" value="L9 N-domain-like"/>
    <property type="match status" value="1"/>
</dbReference>
<dbReference type="InterPro" id="IPR052927">
    <property type="entry name" value="DCC_oxidoreductase"/>
</dbReference>
<dbReference type="Proteomes" id="UP000634136">
    <property type="component" value="Unassembled WGS sequence"/>
</dbReference>
<dbReference type="GO" id="GO:0015035">
    <property type="term" value="F:protein-disulfide reductase activity"/>
    <property type="evidence" value="ECO:0007669"/>
    <property type="project" value="InterPro"/>
</dbReference>
<dbReference type="InterPro" id="IPR007263">
    <property type="entry name" value="DCC1-like"/>
</dbReference>
<feature type="compositionally biased region" description="Low complexity" evidence="1">
    <location>
        <begin position="320"/>
        <end position="334"/>
    </location>
</feature>
<dbReference type="Gene3D" id="3.40.970.10">
    <property type="entry name" value="Ribonuclease H1, N-terminal domain"/>
    <property type="match status" value="1"/>
</dbReference>
<dbReference type="EMBL" id="JAAIUW010000006">
    <property type="protein sequence ID" value="KAF7829400.1"/>
    <property type="molecule type" value="Genomic_DNA"/>
</dbReference>
<sequence>MKCLSHLSSYTAAIFTRTTYFLTNPSLHGCSTFSWKRQLEYPAIRSVHLDFVLTRFRVQCYSSRKGRKPASKLQKLDPEPVMEQEKNAFFVVRKGDIVGIYNTLSDCQAQVGSSISNPPVSVYKGYSLPKDTEEYLVARGLKNALYTIRAADLKEDMFDTLVPCPFQDPASSSTGTSNKDVSKKRSLGVLGQENLEDGTGLTSLSEDPMRKQVKLEHTSVPQAPSSELRTCILEFDGASKGNPGIAGAGAILRASDGSLIDGLWKVKNQNMSDLYKVAKELKDKFLSFQITHVLRMLRRGFPNFKLTATTFRRLLSSMSSPLPLRSSSISASRVSDSDDDENLDSSLSSVVHPVGTVPSLLQPRVVVYDGVCHLCHRGVKWVIKADKNRKIKFCCVQSKAAEPYLNACGLEQEDVLHRFLFVEGLNSYSQGSTAALRVMSYLPLPYSALSSLLVVPRPVRDAVYDYIAKHRYKWFGKAEDCLVLQEKELLDRFVDWEELNGR</sequence>